<evidence type="ECO:0000313" key="3">
    <source>
        <dbReference type="Proteomes" id="UP000487350"/>
    </source>
</evidence>
<dbReference type="EMBL" id="WJBU01000001">
    <property type="protein sequence ID" value="MRD45661.1"/>
    <property type="molecule type" value="Genomic_DNA"/>
</dbReference>
<gene>
    <name evidence="2" type="ORF">GHT07_00085</name>
</gene>
<evidence type="ECO:0000313" key="2">
    <source>
        <dbReference type="EMBL" id="MRD45661.1"/>
    </source>
</evidence>
<dbReference type="RefSeq" id="WP_153583022.1">
    <property type="nucleotide sequence ID" value="NZ_WJBU01000001.1"/>
</dbReference>
<accession>A0A844B530</accession>
<name>A0A844B530_9BURK</name>
<dbReference type="AlphaFoldDB" id="A0A844B530"/>
<reference evidence="2 3" key="1">
    <citation type="submission" date="2019-11" db="EMBL/GenBank/DDBJ databases">
        <title>Caenimonas koreensis gen. nov., sp. nov., isolated from activated sludge.</title>
        <authorList>
            <person name="Seung H.R."/>
        </authorList>
    </citation>
    <scope>NUCLEOTIDE SEQUENCE [LARGE SCALE GENOMIC DNA]</scope>
    <source>
        <strain evidence="2 3">EMB320</strain>
    </source>
</reference>
<feature type="compositionally biased region" description="Basic and acidic residues" evidence="1">
    <location>
        <begin position="1"/>
        <end position="16"/>
    </location>
</feature>
<evidence type="ECO:0008006" key="4">
    <source>
        <dbReference type="Google" id="ProtNLM"/>
    </source>
</evidence>
<proteinExistence type="predicted"/>
<dbReference type="SUPFAM" id="SSF48452">
    <property type="entry name" value="TPR-like"/>
    <property type="match status" value="1"/>
</dbReference>
<keyword evidence="3" id="KW-1185">Reference proteome</keyword>
<sequence length="415" mass="46133">MRLDSPRLHNQTERLGRAGNVAKPIPMPGNDLLRELAEHGDLSYMDREVQAVLMEDPVVMRAHIDRASNPFLKRALQARAHLNQLMAARSALAAEDRQADAQIKDARDFYVEVKADWLRFKRARQHVTTLWDKIRHNIEQACNRTIALRAAGHACAPLPRGMFDTAIELLEQAGRFRDAVRVSEWRIAYGNGPVAEDYVAVAQIWMRDGSADRAIALMSRLIAEPGRWVGTSDDEARAQFHAALAHAQIQAGLLDEALLSAEHAPPLERAYCRSVVFGKQRNRAAMAEALQLMEGMCVTDADVNLRRAQVLLDVGVWTDALDDLGQFADRFARDDPPFAKAVLALARRPSVVVSPARSDIDEHLIWGDVASALGWTDPTDRVTRHAARTAALELPAVEPHGPYPVCPELVSRLME</sequence>
<feature type="region of interest" description="Disordered" evidence="1">
    <location>
        <begin position="1"/>
        <end position="23"/>
    </location>
</feature>
<organism evidence="2 3">
    <name type="scientific">Caenimonas koreensis DSM 17982</name>
    <dbReference type="NCBI Taxonomy" id="1121255"/>
    <lineage>
        <taxon>Bacteria</taxon>
        <taxon>Pseudomonadati</taxon>
        <taxon>Pseudomonadota</taxon>
        <taxon>Betaproteobacteria</taxon>
        <taxon>Burkholderiales</taxon>
        <taxon>Comamonadaceae</taxon>
        <taxon>Caenimonas</taxon>
    </lineage>
</organism>
<dbReference type="Proteomes" id="UP000487350">
    <property type="component" value="Unassembled WGS sequence"/>
</dbReference>
<evidence type="ECO:0000256" key="1">
    <source>
        <dbReference type="SAM" id="MobiDB-lite"/>
    </source>
</evidence>
<protein>
    <recommendedName>
        <fullName evidence="4">Tetratricopeptide repeat-containing protein</fullName>
    </recommendedName>
</protein>
<comment type="caution">
    <text evidence="2">The sequence shown here is derived from an EMBL/GenBank/DDBJ whole genome shotgun (WGS) entry which is preliminary data.</text>
</comment>
<dbReference type="InterPro" id="IPR011990">
    <property type="entry name" value="TPR-like_helical_dom_sf"/>
</dbReference>
<dbReference type="Gene3D" id="1.25.40.10">
    <property type="entry name" value="Tetratricopeptide repeat domain"/>
    <property type="match status" value="1"/>
</dbReference>